<evidence type="ECO:0000313" key="1">
    <source>
        <dbReference type="EMBL" id="SKB43652.1"/>
    </source>
</evidence>
<organism evidence="1 2">
    <name type="scientific">Dyadobacter psychrophilus</name>
    <dbReference type="NCBI Taxonomy" id="651661"/>
    <lineage>
        <taxon>Bacteria</taxon>
        <taxon>Pseudomonadati</taxon>
        <taxon>Bacteroidota</taxon>
        <taxon>Cytophagia</taxon>
        <taxon>Cytophagales</taxon>
        <taxon>Spirosomataceae</taxon>
        <taxon>Dyadobacter</taxon>
    </lineage>
</organism>
<dbReference type="RefSeq" id="WP_082212761.1">
    <property type="nucleotide sequence ID" value="NZ_FUZA01000001.1"/>
</dbReference>
<proteinExistence type="predicted"/>
<keyword evidence="2" id="KW-1185">Reference proteome</keyword>
<dbReference type="AlphaFoldDB" id="A0A1T5B8S0"/>
<gene>
    <name evidence="1" type="ORF">SAMN05660293_00140</name>
</gene>
<dbReference type="Proteomes" id="UP000190897">
    <property type="component" value="Unassembled WGS sequence"/>
</dbReference>
<sequence length="394" mass="44967">MGQEYALDWLDQMVNELDPERTEPENFDDCQSMEIVDKAAKEEKRLIQMFKQFVFQEPKTKQIRNSINHYLSAAVSLMKVAVKNLNQIPTSADNCRVALESVLSCLRKVSAFIAFRYKNLVDPDLSLGMIDFDQGAHDLQSLGNSDVMKCNPGLSELVIKAFSDIFVDHRDGDITMRKLDYWVSVSHAVTYADGSLQVTETLDRLELIMIERNFNSPMFVKYLTSKFSKIIADSTDPDLAAQDLTFLQKIFNQIPVMKDMIFNKEFDDLSLTINAWFIQEIAFQSKRISIALSEPGERPQKSGKKYERKTSDKILCNLTVDQLSLFFKAADLSNIISARSLSAIFHSVAPYLSTPHRTNISHSSLRVKSYSVEERDKILLIEIMTKLTEQIKDL</sequence>
<reference evidence="2" key="1">
    <citation type="submission" date="2017-02" db="EMBL/GenBank/DDBJ databases">
        <authorList>
            <person name="Varghese N."/>
            <person name="Submissions S."/>
        </authorList>
    </citation>
    <scope>NUCLEOTIDE SEQUENCE [LARGE SCALE GENOMIC DNA]</scope>
    <source>
        <strain evidence="2">DSM 22270</strain>
    </source>
</reference>
<dbReference type="EMBL" id="FUZA01000001">
    <property type="protein sequence ID" value="SKB43652.1"/>
    <property type="molecule type" value="Genomic_DNA"/>
</dbReference>
<dbReference type="OrthoDB" id="636834at2"/>
<evidence type="ECO:0000313" key="2">
    <source>
        <dbReference type="Proteomes" id="UP000190897"/>
    </source>
</evidence>
<name>A0A1T5B8S0_9BACT</name>
<dbReference type="STRING" id="651661.SAMN05660293_00140"/>
<accession>A0A1T5B8S0</accession>
<protein>
    <submittedName>
        <fullName evidence="1">Uncharacterized protein</fullName>
    </submittedName>
</protein>